<dbReference type="InterPro" id="IPR011701">
    <property type="entry name" value="MFS"/>
</dbReference>
<dbReference type="InterPro" id="IPR020846">
    <property type="entry name" value="MFS_dom"/>
</dbReference>
<organism evidence="8 9">
    <name type="scientific">Puccinia coronata f. sp. avenae</name>
    <dbReference type="NCBI Taxonomy" id="200324"/>
    <lineage>
        <taxon>Eukaryota</taxon>
        <taxon>Fungi</taxon>
        <taxon>Dikarya</taxon>
        <taxon>Basidiomycota</taxon>
        <taxon>Pucciniomycotina</taxon>
        <taxon>Pucciniomycetes</taxon>
        <taxon>Pucciniales</taxon>
        <taxon>Pucciniaceae</taxon>
        <taxon>Puccinia</taxon>
    </lineage>
</organism>
<dbReference type="EMBL" id="PGCI01000607">
    <property type="protein sequence ID" value="PLW24570.1"/>
    <property type="molecule type" value="Genomic_DNA"/>
</dbReference>
<evidence type="ECO:0000256" key="3">
    <source>
        <dbReference type="ARBA" id="ARBA00022692"/>
    </source>
</evidence>
<feature type="transmembrane region" description="Helical" evidence="6">
    <location>
        <begin position="201"/>
        <end position="222"/>
    </location>
</feature>
<evidence type="ECO:0000313" key="8">
    <source>
        <dbReference type="EMBL" id="PLW24570.1"/>
    </source>
</evidence>
<dbReference type="PANTHER" id="PTHR43791:SF85">
    <property type="entry name" value="TRANSPORTER, PUTATIVE (AFU_ORTHOLOGUE AFUA_6G00710)-RELATED"/>
    <property type="match status" value="1"/>
</dbReference>
<feature type="transmembrane region" description="Helical" evidence="6">
    <location>
        <begin position="78"/>
        <end position="100"/>
    </location>
</feature>
<dbReference type="PROSITE" id="PS50850">
    <property type="entry name" value="MFS"/>
    <property type="match status" value="1"/>
</dbReference>
<evidence type="ECO:0000313" key="9">
    <source>
        <dbReference type="Proteomes" id="UP000235392"/>
    </source>
</evidence>
<feature type="transmembrane region" description="Helical" evidence="6">
    <location>
        <begin position="167"/>
        <end position="189"/>
    </location>
</feature>
<feature type="transmembrane region" description="Helical" evidence="6">
    <location>
        <begin position="340"/>
        <end position="361"/>
    </location>
</feature>
<dbReference type="SUPFAM" id="SSF103473">
    <property type="entry name" value="MFS general substrate transporter"/>
    <property type="match status" value="1"/>
</dbReference>
<dbReference type="GO" id="GO:0022857">
    <property type="term" value="F:transmembrane transporter activity"/>
    <property type="evidence" value="ECO:0007669"/>
    <property type="project" value="InterPro"/>
</dbReference>
<gene>
    <name evidence="8" type="ORF">PCASD_09191</name>
</gene>
<feature type="transmembrane region" description="Helical" evidence="6">
    <location>
        <begin position="107"/>
        <end position="126"/>
    </location>
</feature>
<evidence type="ECO:0000256" key="4">
    <source>
        <dbReference type="ARBA" id="ARBA00022989"/>
    </source>
</evidence>
<dbReference type="InterPro" id="IPR036259">
    <property type="entry name" value="MFS_trans_sf"/>
</dbReference>
<dbReference type="GO" id="GO:0016020">
    <property type="term" value="C:membrane"/>
    <property type="evidence" value="ECO:0007669"/>
    <property type="project" value="UniProtKB-SubCell"/>
</dbReference>
<accession>A0A2N5TGE9</accession>
<reference evidence="8 9" key="1">
    <citation type="submission" date="2017-11" db="EMBL/GenBank/DDBJ databases">
        <title>De novo assembly and phasing of dikaryotic genomes from two isolates of Puccinia coronata f. sp. avenae, the causal agent of oat crown rust.</title>
        <authorList>
            <person name="Miller M.E."/>
            <person name="Zhang Y."/>
            <person name="Omidvar V."/>
            <person name="Sperschneider J."/>
            <person name="Schwessinger B."/>
            <person name="Raley C."/>
            <person name="Palmer J.M."/>
            <person name="Garnica D."/>
            <person name="Upadhyaya N."/>
            <person name="Rathjen J."/>
            <person name="Taylor J.M."/>
            <person name="Park R.F."/>
            <person name="Dodds P.N."/>
            <person name="Hirsch C.D."/>
            <person name="Kianian S.F."/>
            <person name="Figueroa M."/>
        </authorList>
    </citation>
    <scope>NUCLEOTIDE SEQUENCE [LARGE SCALE GENOMIC DNA]</scope>
    <source>
        <strain evidence="8">12SD80</strain>
    </source>
</reference>
<feature type="transmembrane region" description="Helical" evidence="6">
    <location>
        <begin position="316"/>
        <end position="333"/>
    </location>
</feature>
<evidence type="ECO:0000256" key="2">
    <source>
        <dbReference type="ARBA" id="ARBA00022448"/>
    </source>
</evidence>
<dbReference type="Proteomes" id="UP000235392">
    <property type="component" value="Unassembled WGS sequence"/>
</dbReference>
<dbReference type="PANTHER" id="PTHR43791">
    <property type="entry name" value="PERMEASE-RELATED"/>
    <property type="match status" value="1"/>
</dbReference>
<dbReference type="Pfam" id="PF07690">
    <property type="entry name" value="MFS_1"/>
    <property type="match status" value="1"/>
</dbReference>
<sequence>MAIKVVKQDWEKSLDFIAAPDIQASRNSFERNALLKMDLLLVPILGLYFFLSFLDRSNLGNVRIVGLQKDLSMSDFDYSMALTVTFIPYILVEPFANLLMYQIGPSIHIPLLVTTWGLVTCLQGLVTSYHGLLVARFFLGFVEGGLYPAAVLYLSTFYKGSELQLRIALFYGTICAAGVASGLLTYAIINLDGRWGHPGWAWVFLIEGFATSMCGVMGFYFLPASIDKIKFLKNAEKNFLVSRLMEVNQASSAATAECTERSTAFQTWAAVKSIHIMILDVAQFAVISNLFGIAYFTPTVVNTFGYSPTTTQLFTVPPFAVAWIFVVSTSYLSDRYHARGLIASICAMFSITGFAIFYASSHQHVRYGSLFLSIPGAYSVAPNMSAWLADNSAPYKRKAAALAFGTMVGNSGGLFSVWIFTLGHKPRYHLPTAVNLAFGVVVILCCGLNTLWLRHAQKTKVARREEILEKYTLRGTDRALAPGEQDVLTAQAWEDLGDRHPDYKYVY</sequence>
<evidence type="ECO:0000256" key="6">
    <source>
        <dbReference type="SAM" id="Phobius"/>
    </source>
</evidence>
<dbReference type="FunFam" id="1.20.1250.20:FF:000013">
    <property type="entry name" value="MFS general substrate transporter"/>
    <property type="match status" value="1"/>
</dbReference>
<comment type="caution">
    <text evidence="8">The sequence shown here is derived from an EMBL/GenBank/DDBJ whole genome shotgun (WGS) entry which is preliminary data.</text>
</comment>
<feature type="transmembrane region" description="Helical" evidence="6">
    <location>
        <begin position="132"/>
        <end position="155"/>
    </location>
</feature>
<evidence type="ECO:0000256" key="1">
    <source>
        <dbReference type="ARBA" id="ARBA00004141"/>
    </source>
</evidence>
<feature type="domain" description="Major facilitator superfamily (MFS) profile" evidence="7">
    <location>
        <begin position="41"/>
        <end position="457"/>
    </location>
</feature>
<feature type="transmembrane region" description="Helical" evidence="6">
    <location>
        <begin position="33"/>
        <end position="51"/>
    </location>
</feature>
<feature type="transmembrane region" description="Helical" evidence="6">
    <location>
        <begin position="276"/>
        <end position="296"/>
    </location>
</feature>
<feature type="transmembrane region" description="Helical" evidence="6">
    <location>
        <begin position="401"/>
        <end position="421"/>
    </location>
</feature>
<comment type="subcellular location">
    <subcellularLocation>
        <location evidence="1">Membrane</location>
        <topology evidence="1">Multi-pass membrane protein</topology>
    </subcellularLocation>
</comment>
<dbReference type="Gene3D" id="1.20.1250.20">
    <property type="entry name" value="MFS general substrate transporter like domains"/>
    <property type="match status" value="2"/>
</dbReference>
<keyword evidence="3 6" id="KW-0812">Transmembrane</keyword>
<dbReference type="AlphaFoldDB" id="A0A2N5TGE9"/>
<feature type="transmembrane region" description="Helical" evidence="6">
    <location>
        <begin position="433"/>
        <end position="453"/>
    </location>
</feature>
<keyword evidence="5 6" id="KW-0472">Membrane</keyword>
<keyword evidence="2" id="KW-0813">Transport</keyword>
<proteinExistence type="predicted"/>
<name>A0A2N5TGE9_9BASI</name>
<evidence type="ECO:0000259" key="7">
    <source>
        <dbReference type="PROSITE" id="PS50850"/>
    </source>
</evidence>
<protein>
    <recommendedName>
        <fullName evidence="7">Major facilitator superfamily (MFS) profile domain-containing protein</fullName>
    </recommendedName>
</protein>
<feature type="transmembrane region" description="Helical" evidence="6">
    <location>
        <begin position="367"/>
        <end position="389"/>
    </location>
</feature>
<evidence type="ECO:0000256" key="5">
    <source>
        <dbReference type="ARBA" id="ARBA00023136"/>
    </source>
</evidence>
<dbReference type="FunFam" id="1.20.1250.20:FF:000018">
    <property type="entry name" value="MFS transporter permease"/>
    <property type="match status" value="1"/>
</dbReference>
<keyword evidence="4 6" id="KW-1133">Transmembrane helix</keyword>